<dbReference type="RefSeq" id="XP_056574211.1">
    <property type="nucleotide sequence ID" value="XM_056728396.1"/>
</dbReference>
<dbReference type="OrthoDB" id="2156052at2759"/>
<evidence type="ECO:0000313" key="2">
    <source>
        <dbReference type="Proteomes" id="UP001147752"/>
    </source>
</evidence>
<dbReference type="GeneID" id="81467579"/>
<name>A0A9W9UTJ4_9EURO</name>
<sequence>MQTAGQVLASPLPLIRQARGTSHPSVSTVSTEWLDQRFIHQWTTFDQEIQSALSSLDLNFQIAHIDSPSGEVYLFGNEIGLSGRFVNNVCEPVAKILVHASQPAMVMGDIQAFEAPTSDVIPYISIGVTLFSNDSQAQVKIVGGVKTYWTVALDRFSPSDPVILLQSTRGADEEIRVALRLSVNIPGTVFVKRTADFAFCVSPPVRDQDTNLSVRQCFAGFCILAEQGHDYIECSDFRAERLRGQNGLQASLHPSGLRDHTTEGSLVTGLNMNVTPNTIILSHQGGALSILNVSRRISPPSQTDKALFEVEHQGTRHIVKCWSPRQDRASNAECAVYERLSDSRPRGYGVFANMILAGNIMCSSLFPHGRALVLPYKDGQTLAHVWSELSNRERTHVREECEKAIRILRSLSIHVPDAGKHNVLYQRETGAVTMLDFETAMECPQSEHIPYVELLSLFGDPMMRGDTSGG</sequence>
<proteinExistence type="predicted"/>
<dbReference type="Proteomes" id="UP001147752">
    <property type="component" value="Unassembled WGS sequence"/>
</dbReference>
<reference evidence="1" key="2">
    <citation type="journal article" date="2023" name="IMA Fungus">
        <title>Comparative genomic study of the Penicillium genus elucidates a diverse pangenome and 15 lateral gene transfer events.</title>
        <authorList>
            <person name="Petersen C."/>
            <person name="Sorensen T."/>
            <person name="Nielsen M.R."/>
            <person name="Sondergaard T.E."/>
            <person name="Sorensen J.L."/>
            <person name="Fitzpatrick D.A."/>
            <person name="Frisvad J.C."/>
            <person name="Nielsen K.L."/>
        </authorList>
    </citation>
    <scope>NUCLEOTIDE SEQUENCE</scope>
    <source>
        <strain evidence="1">IBT 3081</strain>
    </source>
</reference>
<evidence type="ECO:0000313" key="1">
    <source>
        <dbReference type="EMBL" id="KAJ5356064.1"/>
    </source>
</evidence>
<reference evidence="1" key="1">
    <citation type="submission" date="2022-12" db="EMBL/GenBank/DDBJ databases">
        <authorList>
            <person name="Petersen C."/>
        </authorList>
    </citation>
    <scope>NUCLEOTIDE SEQUENCE</scope>
    <source>
        <strain evidence="1">IBT 3081</strain>
    </source>
</reference>
<dbReference type="AlphaFoldDB" id="A0A9W9UTJ4"/>
<gene>
    <name evidence="1" type="ORF">N7517_010673</name>
</gene>
<keyword evidence="2" id="KW-1185">Reference proteome</keyword>
<organism evidence="1 2">
    <name type="scientific">Penicillium concentricum</name>
    <dbReference type="NCBI Taxonomy" id="293559"/>
    <lineage>
        <taxon>Eukaryota</taxon>
        <taxon>Fungi</taxon>
        <taxon>Dikarya</taxon>
        <taxon>Ascomycota</taxon>
        <taxon>Pezizomycotina</taxon>
        <taxon>Eurotiomycetes</taxon>
        <taxon>Eurotiomycetidae</taxon>
        <taxon>Eurotiales</taxon>
        <taxon>Aspergillaceae</taxon>
        <taxon>Penicillium</taxon>
    </lineage>
</organism>
<dbReference type="EMBL" id="JAPZBT010000006">
    <property type="protein sequence ID" value="KAJ5356064.1"/>
    <property type="molecule type" value="Genomic_DNA"/>
</dbReference>
<evidence type="ECO:0008006" key="3">
    <source>
        <dbReference type="Google" id="ProtNLM"/>
    </source>
</evidence>
<protein>
    <recommendedName>
        <fullName evidence="3">Protein kinase domain-containing protein</fullName>
    </recommendedName>
</protein>
<accession>A0A9W9UTJ4</accession>
<comment type="caution">
    <text evidence="1">The sequence shown here is derived from an EMBL/GenBank/DDBJ whole genome shotgun (WGS) entry which is preliminary data.</text>
</comment>